<feature type="signal peptide" evidence="8">
    <location>
        <begin position="1"/>
        <end position="24"/>
    </location>
</feature>
<dbReference type="PANTHER" id="PTHR30451">
    <property type="entry name" value="OUTER MEMBRANE USHER PROTEIN"/>
    <property type="match status" value="1"/>
</dbReference>
<dbReference type="SUPFAM" id="SSF141729">
    <property type="entry name" value="FimD N-terminal domain-like"/>
    <property type="match status" value="1"/>
</dbReference>
<accession>A0A3S4EQP9</accession>
<evidence type="ECO:0000256" key="8">
    <source>
        <dbReference type="SAM" id="SignalP"/>
    </source>
</evidence>
<dbReference type="GO" id="GO:0015473">
    <property type="term" value="F:fimbrial usher porin activity"/>
    <property type="evidence" value="ECO:0007669"/>
    <property type="project" value="InterPro"/>
</dbReference>
<dbReference type="GO" id="GO:0009279">
    <property type="term" value="C:cell outer membrane"/>
    <property type="evidence" value="ECO:0007669"/>
    <property type="project" value="UniProtKB-SubCell"/>
</dbReference>
<dbReference type="GO" id="GO:0009297">
    <property type="term" value="P:pilus assembly"/>
    <property type="evidence" value="ECO:0007669"/>
    <property type="project" value="InterPro"/>
</dbReference>
<dbReference type="PANTHER" id="PTHR30451:SF3">
    <property type="entry name" value="OUTER MEMBRANE USHER PROTEIN HTRE-RELATED"/>
    <property type="match status" value="1"/>
</dbReference>
<dbReference type="EMBL" id="LR134142">
    <property type="protein sequence ID" value="VEA05514.1"/>
    <property type="molecule type" value="Genomic_DNA"/>
</dbReference>
<evidence type="ECO:0000256" key="2">
    <source>
        <dbReference type="ARBA" id="ARBA00008064"/>
    </source>
</evidence>
<dbReference type="FunFam" id="3.10.20.410:FF:000003">
    <property type="entry name" value="Fimbrial outer membrane usher protein"/>
    <property type="match status" value="1"/>
</dbReference>
<reference evidence="10 11" key="1">
    <citation type="submission" date="2018-12" db="EMBL/GenBank/DDBJ databases">
        <authorList>
            <consortium name="Pathogen Informatics"/>
        </authorList>
    </citation>
    <scope>NUCLEOTIDE SEQUENCE [LARGE SCALE GENOMIC DNA]</scope>
    <source>
        <strain evidence="10 11">NCTC7406</strain>
    </source>
</reference>
<evidence type="ECO:0000256" key="1">
    <source>
        <dbReference type="ARBA" id="ARBA00004571"/>
    </source>
</evidence>
<keyword evidence="3" id="KW-0813">Transport</keyword>
<organism evidence="10 11">
    <name type="scientific">Salmonella enterica subsp. enterica serovar Sanjuan</name>
    <dbReference type="NCBI Taxonomy" id="1160765"/>
    <lineage>
        <taxon>Bacteria</taxon>
        <taxon>Pseudomonadati</taxon>
        <taxon>Pseudomonadota</taxon>
        <taxon>Gammaproteobacteria</taxon>
        <taxon>Enterobacterales</taxon>
        <taxon>Enterobacteriaceae</taxon>
        <taxon>Salmonella</taxon>
    </lineage>
</organism>
<dbReference type="InterPro" id="IPR000015">
    <property type="entry name" value="Fimb_usher"/>
</dbReference>
<dbReference type="InterPro" id="IPR037224">
    <property type="entry name" value="PapC_N_sf"/>
</dbReference>
<evidence type="ECO:0000259" key="9">
    <source>
        <dbReference type="Pfam" id="PF13954"/>
    </source>
</evidence>
<proteinExistence type="inferred from homology"/>
<evidence type="ECO:0000256" key="6">
    <source>
        <dbReference type="ARBA" id="ARBA00023136"/>
    </source>
</evidence>
<evidence type="ECO:0000256" key="3">
    <source>
        <dbReference type="ARBA" id="ARBA00022448"/>
    </source>
</evidence>
<evidence type="ECO:0000313" key="10">
    <source>
        <dbReference type="EMBL" id="VEA05514.1"/>
    </source>
</evidence>
<evidence type="ECO:0000313" key="11">
    <source>
        <dbReference type="Proteomes" id="UP000276345"/>
    </source>
</evidence>
<dbReference type="InterPro" id="IPR025885">
    <property type="entry name" value="PapC_N"/>
</dbReference>
<keyword evidence="4" id="KW-0812">Transmembrane</keyword>
<keyword evidence="5 8" id="KW-0732">Signal</keyword>
<comment type="subcellular location">
    <subcellularLocation>
        <location evidence="1">Cell outer membrane</location>
        <topology evidence="1">Multi-pass membrane protein</topology>
    </subcellularLocation>
</comment>
<gene>
    <name evidence="10" type="primary">htrE_1</name>
    <name evidence="10" type="ORF">NCTC7406_01961</name>
</gene>
<dbReference type="Proteomes" id="UP000276345">
    <property type="component" value="Chromosome"/>
</dbReference>
<evidence type="ECO:0000256" key="5">
    <source>
        <dbReference type="ARBA" id="ARBA00022729"/>
    </source>
</evidence>
<feature type="domain" description="PapC N-terminal" evidence="9">
    <location>
        <begin position="27"/>
        <end position="164"/>
    </location>
</feature>
<keyword evidence="7" id="KW-0998">Cell outer membrane</keyword>
<dbReference type="Gene3D" id="3.10.20.410">
    <property type="match status" value="1"/>
</dbReference>
<feature type="chain" id="PRO_5018559049" evidence="8">
    <location>
        <begin position="25"/>
        <end position="208"/>
    </location>
</feature>
<keyword evidence="6" id="KW-0472">Membrane</keyword>
<protein>
    <submittedName>
        <fullName evidence="10">Fimbrial outer membrane usher protein</fullName>
    </submittedName>
</protein>
<dbReference type="AlphaFoldDB" id="A0A3S4EQP9"/>
<comment type="similarity">
    <text evidence="2">Belongs to the fimbrial export usher family.</text>
</comment>
<evidence type="ECO:0000256" key="7">
    <source>
        <dbReference type="ARBA" id="ARBA00023237"/>
    </source>
</evidence>
<dbReference type="Pfam" id="PF13954">
    <property type="entry name" value="PapC_N"/>
    <property type="match status" value="1"/>
</dbReference>
<sequence>MPRMTPIASLVLLTLFTWQTQAVATETFDTHFMMGGMKDQKITNFHIDENKPIPGQYDLDIYVNDQWRGKYDIIVADDLGSTCISTELLKNIGVISDGLKLQGATDCIALKDVVRSGGYTFNIGVFRLDLSVPQAYVNEVEAGYVLPENWDRGINAFYTSYYASQYYSDYKNSGNSKSTYVRFNSGFNLLGWQAHADTTFNKNRWQQR</sequence>
<name>A0A3S4EQP9_SALET</name>
<evidence type="ECO:0000256" key="4">
    <source>
        <dbReference type="ARBA" id="ARBA00022692"/>
    </source>
</evidence>